<evidence type="ECO:0000313" key="3">
    <source>
        <dbReference type="Proteomes" id="UP000196230"/>
    </source>
</evidence>
<organism evidence="2 3">
    <name type="scientific">Micrococcus lylae</name>
    <dbReference type="NCBI Taxonomy" id="1273"/>
    <lineage>
        <taxon>Bacteria</taxon>
        <taxon>Bacillati</taxon>
        <taxon>Actinomycetota</taxon>
        <taxon>Actinomycetes</taxon>
        <taxon>Micrococcales</taxon>
        <taxon>Micrococcaceae</taxon>
        <taxon>Micrococcus</taxon>
    </lineage>
</organism>
<evidence type="ECO:0000259" key="1">
    <source>
        <dbReference type="Pfam" id="PF12647"/>
    </source>
</evidence>
<feature type="domain" description="RNHCP" evidence="1">
    <location>
        <begin position="8"/>
        <end position="93"/>
    </location>
</feature>
<dbReference type="Proteomes" id="UP000196230">
    <property type="component" value="Unassembled WGS sequence"/>
</dbReference>
<sequence length="108" mass="12288">MSRSTENTEFDCAACGKHVLPLNNGSYRNHCPFCLASVHVDVMPGDRASDCRGVMTAEQIDYHPKKGFQIVHVCSRCGHRQRNKVAENCRQPDDREAIMRIQSRNTPW</sequence>
<dbReference type="EMBL" id="FUKP01000041">
    <property type="protein sequence ID" value="SJN26668.1"/>
    <property type="molecule type" value="Genomic_DNA"/>
</dbReference>
<accession>A0A1R4J3Q8</accession>
<dbReference type="AlphaFoldDB" id="A0A1R4J3Q8"/>
<gene>
    <name evidence="2" type="ORF">FM125_06285</name>
</gene>
<name>A0A1R4J3Q8_9MICC</name>
<evidence type="ECO:0000313" key="2">
    <source>
        <dbReference type="EMBL" id="SJN26668.1"/>
    </source>
</evidence>
<dbReference type="RefSeq" id="WP_087133994.1">
    <property type="nucleotide sequence ID" value="NZ_FUKP01000041.1"/>
</dbReference>
<proteinExistence type="predicted"/>
<dbReference type="Pfam" id="PF12647">
    <property type="entry name" value="RNHCP"/>
    <property type="match status" value="1"/>
</dbReference>
<dbReference type="InterPro" id="IPR024439">
    <property type="entry name" value="RNHCP"/>
</dbReference>
<reference evidence="2 3" key="1">
    <citation type="submission" date="2017-02" db="EMBL/GenBank/DDBJ databases">
        <authorList>
            <person name="Peterson S.W."/>
        </authorList>
    </citation>
    <scope>NUCLEOTIDE SEQUENCE [LARGE SCALE GENOMIC DNA]</scope>
    <source>
        <strain evidence="2 3">2B3F</strain>
    </source>
</reference>
<protein>
    <recommendedName>
        <fullName evidence="1">RNHCP domain-containing protein</fullName>
    </recommendedName>
</protein>